<comment type="caution">
    <text evidence="1">The sequence shown here is derived from an EMBL/GenBank/DDBJ whole genome shotgun (WGS) entry which is preliminary data.</text>
</comment>
<evidence type="ECO:0000313" key="2">
    <source>
        <dbReference type="Proteomes" id="UP000563094"/>
    </source>
</evidence>
<dbReference type="EMBL" id="JACJIQ010000001">
    <property type="protein sequence ID" value="MBA9075442.1"/>
    <property type="molecule type" value="Genomic_DNA"/>
</dbReference>
<gene>
    <name evidence="1" type="ORF">FHS90_000139</name>
</gene>
<protein>
    <submittedName>
        <fullName evidence="1">Uncharacterized protein</fullName>
    </submittedName>
</protein>
<evidence type="ECO:0000313" key="1">
    <source>
        <dbReference type="EMBL" id="MBA9075442.1"/>
    </source>
</evidence>
<reference evidence="1 2" key="1">
    <citation type="submission" date="2020-08" db="EMBL/GenBank/DDBJ databases">
        <title>Genomic Encyclopedia of Type Strains, Phase IV (KMG-IV): sequencing the most valuable type-strain genomes for metagenomic binning, comparative biology and taxonomic classification.</title>
        <authorList>
            <person name="Goeker M."/>
        </authorList>
    </citation>
    <scope>NUCLEOTIDE SEQUENCE [LARGE SCALE GENOMIC DNA]</scope>
    <source>
        <strain evidence="1 2">DSM 29854</strain>
    </source>
</reference>
<accession>A0A839G8X5</accession>
<proteinExistence type="predicted"/>
<dbReference type="Proteomes" id="UP000563094">
    <property type="component" value="Unassembled WGS sequence"/>
</dbReference>
<organism evidence="1 2">
    <name type="scientific">Rufibacter quisquiliarum</name>
    <dbReference type="NCBI Taxonomy" id="1549639"/>
    <lineage>
        <taxon>Bacteria</taxon>
        <taxon>Pseudomonadati</taxon>
        <taxon>Bacteroidota</taxon>
        <taxon>Cytophagia</taxon>
        <taxon>Cytophagales</taxon>
        <taxon>Hymenobacteraceae</taxon>
        <taxon>Rufibacter</taxon>
    </lineage>
</organism>
<dbReference type="AlphaFoldDB" id="A0A839G8X5"/>
<keyword evidence="2" id="KW-1185">Reference proteome</keyword>
<name>A0A839G8X5_9BACT</name>
<sequence length="77" mass="8844">MSADFTFISYFVYRPQVIQDIETGGIDIYQWQVAQTLAGLGDTARIFELSNCVGTIKQRTRFRPVFVKTGRKRVLPK</sequence>